<name>A0AAV9NXE4_9PEZI</name>
<dbReference type="RefSeq" id="XP_064653606.1">
    <property type="nucleotide sequence ID" value="XM_064808186.1"/>
</dbReference>
<dbReference type="PROSITE" id="PS50181">
    <property type="entry name" value="FBOX"/>
    <property type="match status" value="1"/>
</dbReference>
<evidence type="ECO:0000313" key="3">
    <source>
        <dbReference type="Proteomes" id="UP001337655"/>
    </source>
</evidence>
<protein>
    <recommendedName>
        <fullName evidence="1">F-box domain-containing protein</fullName>
    </recommendedName>
</protein>
<feature type="domain" description="F-box" evidence="1">
    <location>
        <begin position="77"/>
        <end position="118"/>
    </location>
</feature>
<dbReference type="Pfam" id="PF00646">
    <property type="entry name" value="F-box"/>
    <property type="match status" value="1"/>
</dbReference>
<dbReference type="InterPro" id="IPR036047">
    <property type="entry name" value="F-box-like_dom_sf"/>
</dbReference>
<organism evidence="2 3">
    <name type="scientific">Saxophila tyrrhenica</name>
    <dbReference type="NCBI Taxonomy" id="1690608"/>
    <lineage>
        <taxon>Eukaryota</taxon>
        <taxon>Fungi</taxon>
        <taxon>Dikarya</taxon>
        <taxon>Ascomycota</taxon>
        <taxon>Pezizomycotina</taxon>
        <taxon>Dothideomycetes</taxon>
        <taxon>Dothideomycetidae</taxon>
        <taxon>Mycosphaerellales</taxon>
        <taxon>Extremaceae</taxon>
        <taxon>Saxophila</taxon>
    </lineage>
</organism>
<proteinExistence type="predicted"/>
<dbReference type="Proteomes" id="UP001337655">
    <property type="component" value="Unassembled WGS sequence"/>
</dbReference>
<sequence>MRRFAEVQEGDAAHNTIPVKNEDGYPCQLDIRGNTEMRVVEDAFSMRPIVTVVIDRRQKKHGPLAGFCVNCLSSSTRDHLSALPAELLIDICSRLPGGEMHRIRMLSKRFKAFSDTNERAIASPAIALEQDRLTRDHSNLVDITAVSFAELFRRYVSHYGLIEDNETRAVTWWKLCTYYVHEKYVREEHLPSGSALRAATWCFKSASRILSMALHTRQMETRHAREAKIVSAGRRCAVKLAGVATRDFAFIRSAARGQRGELDRNWIDLQGCFVAECMERGDKAGLAGLEREKSAYRALAENIRASCWLEMRAIAESAIPHQPRFCHDLSLTSAAVRDIYAALISLPSAYERLFIDRPPRAHSGVMGRCRFEGLLAWLGVPSIPYGNHFTYRFTTRSANALVSRLYMETVKDFTPFQKAAILEVMFLS</sequence>
<comment type="caution">
    <text evidence="2">The sequence shown here is derived from an EMBL/GenBank/DDBJ whole genome shotgun (WGS) entry which is preliminary data.</text>
</comment>
<dbReference type="InterPro" id="IPR001810">
    <property type="entry name" value="F-box_dom"/>
</dbReference>
<dbReference type="GeneID" id="89932294"/>
<dbReference type="AlphaFoldDB" id="A0AAV9NXE4"/>
<accession>A0AAV9NXE4</accession>
<reference evidence="2 3" key="1">
    <citation type="submission" date="2023-08" db="EMBL/GenBank/DDBJ databases">
        <title>Black Yeasts Isolated from many extreme environments.</title>
        <authorList>
            <person name="Coleine C."/>
            <person name="Stajich J.E."/>
            <person name="Selbmann L."/>
        </authorList>
    </citation>
    <scope>NUCLEOTIDE SEQUENCE [LARGE SCALE GENOMIC DNA]</scope>
    <source>
        <strain evidence="2 3">CCFEE 5935</strain>
    </source>
</reference>
<gene>
    <name evidence="2" type="ORF">LTR77_010970</name>
</gene>
<evidence type="ECO:0000259" key="1">
    <source>
        <dbReference type="PROSITE" id="PS50181"/>
    </source>
</evidence>
<keyword evidence="3" id="KW-1185">Reference proteome</keyword>
<evidence type="ECO:0000313" key="2">
    <source>
        <dbReference type="EMBL" id="KAK5163036.1"/>
    </source>
</evidence>
<dbReference type="EMBL" id="JAVRRT010000029">
    <property type="protein sequence ID" value="KAK5163036.1"/>
    <property type="molecule type" value="Genomic_DNA"/>
</dbReference>
<dbReference type="SUPFAM" id="SSF81383">
    <property type="entry name" value="F-box domain"/>
    <property type="match status" value="1"/>
</dbReference>